<feature type="region of interest" description="Disordered" evidence="4">
    <location>
        <begin position="320"/>
        <end position="344"/>
    </location>
</feature>
<keyword evidence="2" id="KW-0238">DNA-binding</keyword>
<evidence type="ECO:0000313" key="6">
    <source>
        <dbReference type="EMBL" id="MCC8428112.1"/>
    </source>
</evidence>
<dbReference type="SUPFAM" id="SSF46689">
    <property type="entry name" value="Homeodomain-like"/>
    <property type="match status" value="1"/>
</dbReference>
<evidence type="ECO:0000256" key="2">
    <source>
        <dbReference type="ARBA" id="ARBA00023125"/>
    </source>
</evidence>
<sequence>MLDPASQEHGRLVDLTTDNVAARDRFGYWRDAVLRRTRPEAVPATGPFTARLRRIVLPDVELIEHASESIVSGRASGRTRFEGGDDIAIELMRRGTSNLTHNGEHRLKAGDMWLVDYALPFRTERSRHRACGVVLSRRSVKEVFGADLSRLGGHRLYARGLGAVVRAHMTVALDEAPYMSTEQRIGAVRTLADMMLVVLQNMRFGAADPDQLGEGLYRSALAVIELHCADPDLSPERIALMVGCSRASLYRLFAIRDQGVAEAIWQARLERVHRELSTAAGVGMTIGELALQCGFSDLSSFGRMFKRRYGIGPQEARRAGLEAGARSTPRARAAAGAGRFTSSE</sequence>
<keyword evidence="3" id="KW-0804">Transcription</keyword>
<keyword evidence="1" id="KW-0805">Transcription regulation</keyword>
<accession>A0ABS8KQS0</accession>
<evidence type="ECO:0000259" key="5">
    <source>
        <dbReference type="PROSITE" id="PS01124"/>
    </source>
</evidence>
<proteinExistence type="predicted"/>
<organism evidence="6 7">
    <name type="scientific">Reyranella aquatilis</name>
    <dbReference type="NCBI Taxonomy" id="2035356"/>
    <lineage>
        <taxon>Bacteria</taxon>
        <taxon>Pseudomonadati</taxon>
        <taxon>Pseudomonadota</taxon>
        <taxon>Alphaproteobacteria</taxon>
        <taxon>Hyphomicrobiales</taxon>
        <taxon>Reyranellaceae</taxon>
        <taxon>Reyranella</taxon>
    </lineage>
</organism>
<reference evidence="6 7" key="1">
    <citation type="submission" date="2021-11" db="EMBL/GenBank/DDBJ databases">
        <authorList>
            <person name="Lee D.-H."/>
            <person name="Kim S.-B."/>
        </authorList>
    </citation>
    <scope>NUCLEOTIDE SEQUENCE [LARGE SCALE GENOMIC DNA]</scope>
    <source>
        <strain evidence="6 7">KCTC 52223</strain>
    </source>
</reference>
<dbReference type="Gene3D" id="1.10.10.60">
    <property type="entry name" value="Homeodomain-like"/>
    <property type="match status" value="1"/>
</dbReference>
<dbReference type="EMBL" id="JAJISD010000001">
    <property type="protein sequence ID" value="MCC8428112.1"/>
    <property type="molecule type" value="Genomic_DNA"/>
</dbReference>
<feature type="compositionally biased region" description="Low complexity" evidence="4">
    <location>
        <begin position="321"/>
        <end position="344"/>
    </location>
</feature>
<dbReference type="InterPro" id="IPR018060">
    <property type="entry name" value="HTH_AraC"/>
</dbReference>
<dbReference type="PROSITE" id="PS01124">
    <property type="entry name" value="HTH_ARAC_FAMILY_2"/>
    <property type="match status" value="1"/>
</dbReference>
<evidence type="ECO:0000256" key="1">
    <source>
        <dbReference type="ARBA" id="ARBA00023015"/>
    </source>
</evidence>
<dbReference type="InterPro" id="IPR009057">
    <property type="entry name" value="Homeodomain-like_sf"/>
</dbReference>
<dbReference type="PRINTS" id="PR00032">
    <property type="entry name" value="HTHARAC"/>
</dbReference>
<dbReference type="InterPro" id="IPR020449">
    <property type="entry name" value="Tscrpt_reg_AraC-type_HTH"/>
</dbReference>
<evidence type="ECO:0000313" key="7">
    <source>
        <dbReference type="Proteomes" id="UP001198862"/>
    </source>
</evidence>
<dbReference type="InterPro" id="IPR050204">
    <property type="entry name" value="AraC_XylS_family_regulators"/>
</dbReference>
<evidence type="ECO:0000256" key="4">
    <source>
        <dbReference type="SAM" id="MobiDB-lite"/>
    </source>
</evidence>
<name>A0ABS8KQS0_9HYPH</name>
<protein>
    <submittedName>
        <fullName evidence="6">Helix-turn-helix domain-containing protein</fullName>
    </submittedName>
</protein>
<keyword evidence="7" id="KW-1185">Reference proteome</keyword>
<dbReference type="Pfam" id="PF12833">
    <property type="entry name" value="HTH_18"/>
    <property type="match status" value="1"/>
</dbReference>
<dbReference type="PANTHER" id="PTHR46796">
    <property type="entry name" value="HTH-TYPE TRANSCRIPTIONAL ACTIVATOR RHAS-RELATED"/>
    <property type="match status" value="1"/>
</dbReference>
<feature type="domain" description="HTH araC/xylS-type" evidence="5">
    <location>
        <begin position="218"/>
        <end position="319"/>
    </location>
</feature>
<comment type="caution">
    <text evidence="6">The sequence shown here is derived from an EMBL/GenBank/DDBJ whole genome shotgun (WGS) entry which is preliminary data.</text>
</comment>
<gene>
    <name evidence="6" type="ORF">LJ725_03975</name>
</gene>
<dbReference type="RefSeq" id="WP_230549311.1">
    <property type="nucleotide sequence ID" value="NZ_JAJISD010000001.1"/>
</dbReference>
<dbReference type="PANTHER" id="PTHR46796:SF6">
    <property type="entry name" value="ARAC SUBFAMILY"/>
    <property type="match status" value="1"/>
</dbReference>
<dbReference type="Proteomes" id="UP001198862">
    <property type="component" value="Unassembled WGS sequence"/>
</dbReference>
<evidence type="ECO:0000256" key="3">
    <source>
        <dbReference type="ARBA" id="ARBA00023163"/>
    </source>
</evidence>
<dbReference type="SMART" id="SM00342">
    <property type="entry name" value="HTH_ARAC"/>
    <property type="match status" value="1"/>
</dbReference>